<evidence type="ECO:0000313" key="2">
    <source>
        <dbReference type="Proteomes" id="UP000838100"/>
    </source>
</evidence>
<dbReference type="Pfam" id="PF04077">
    <property type="entry name" value="DsrH"/>
    <property type="match status" value="1"/>
</dbReference>
<organism evidence="1 2">
    <name type="scientific">Sinobacterium norvegicum</name>
    <dbReference type="NCBI Taxonomy" id="1641715"/>
    <lineage>
        <taxon>Bacteria</taxon>
        <taxon>Pseudomonadati</taxon>
        <taxon>Pseudomonadota</taxon>
        <taxon>Gammaproteobacteria</taxon>
        <taxon>Cellvibrionales</taxon>
        <taxon>Spongiibacteraceae</taxon>
        <taxon>Sinobacterium</taxon>
    </lineage>
</organism>
<dbReference type="Proteomes" id="UP000838100">
    <property type="component" value="Unassembled WGS sequence"/>
</dbReference>
<sequence>MTLHIVSKSPYQSDCLSNCLNVIADDDILLLIEDGVYADTGDWQQSLASINATVLILDNDSQTRGLTPSFDTVDYPGFVTLSCDTPRSISWF</sequence>
<gene>
    <name evidence="1" type="primary">tusB</name>
    <name evidence="1" type="ORF">SIN8267_00192</name>
</gene>
<dbReference type="PANTHER" id="PTHR37526:SF1">
    <property type="entry name" value="PROTEIN TUSB"/>
    <property type="match status" value="1"/>
</dbReference>
<evidence type="ECO:0000313" key="1">
    <source>
        <dbReference type="EMBL" id="CAH0990109.1"/>
    </source>
</evidence>
<protein>
    <submittedName>
        <fullName evidence="1">Protein TusB</fullName>
    </submittedName>
</protein>
<reference evidence="1" key="1">
    <citation type="submission" date="2021-12" db="EMBL/GenBank/DDBJ databases">
        <authorList>
            <person name="Rodrigo-Torres L."/>
            <person name="Arahal R. D."/>
            <person name="Lucena T."/>
        </authorList>
    </citation>
    <scope>NUCLEOTIDE SEQUENCE</scope>
    <source>
        <strain evidence="1">CECT 8267</strain>
    </source>
</reference>
<dbReference type="EMBL" id="CAKLPX010000001">
    <property type="protein sequence ID" value="CAH0990109.1"/>
    <property type="molecule type" value="Genomic_DNA"/>
</dbReference>
<name>A0ABM9AA92_9GAMM</name>
<accession>A0ABM9AA92</accession>
<dbReference type="InterPro" id="IPR027396">
    <property type="entry name" value="DsrEFH-like"/>
</dbReference>
<keyword evidence="2" id="KW-1185">Reference proteome</keyword>
<comment type="caution">
    <text evidence="1">The sequence shown here is derived from an EMBL/GenBank/DDBJ whole genome shotgun (WGS) entry which is preliminary data.</text>
</comment>
<dbReference type="NCBIfam" id="TIGR03011">
    <property type="entry name" value="sulf_tusB_dsrH"/>
    <property type="match status" value="1"/>
</dbReference>
<proteinExistence type="predicted"/>
<dbReference type="SUPFAM" id="SSF75169">
    <property type="entry name" value="DsrEFH-like"/>
    <property type="match status" value="1"/>
</dbReference>
<dbReference type="InterPro" id="IPR007215">
    <property type="entry name" value="Sulphur_relay_TusB/DsrH"/>
</dbReference>
<dbReference type="PANTHER" id="PTHR37526">
    <property type="entry name" value="PROTEIN TUSB"/>
    <property type="match status" value="1"/>
</dbReference>
<dbReference type="Gene3D" id="3.40.1260.10">
    <property type="entry name" value="DsrEFH-like"/>
    <property type="match status" value="1"/>
</dbReference>
<dbReference type="RefSeq" id="WP_237442801.1">
    <property type="nucleotide sequence ID" value="NZ_CAKLPX010000001.1"/>
</dbReference>